<proteinExistence type="predicted"/>
<feature type="transmembrane region" description="Helical" evidence="1">
    <location>
        <begin position="685"/>
        <end position="706"/>
    </location>
</feature>
<keyword evidence="1" id="KW-0472">Membrane</keyword>
<feature type="transmembrane region" description="Helical" evidence="1">
    <location>
        <begin position="27"/>
        <end position="47"/>
    </location>
</feature>
<feature type="transmembrane region" description="Helical" evidence="1">
    <location>
        <begin position="595"/>
        <end position="619"/>
    </location>
</feature>
<sequence>MIAPTSNVRCASPLTDLPTSRFDRVRWYGGLFYLVFTLASGVSYVTFLGPSMTNNLYWPHYNATGYQVFLIDLLNIKLQTTSHDDSVDVLSVDATILKSYASLAVQPDFYNNYARRVLLSELNTLEKGIQGMRSTVPSRMASPYVQYCWVDFNRRWDIAHTDARSQRCRQRYQNNAAVYLELLARNVDWGEFLDANSESWPVVIGAALQAAPDGAQWLADRPTHAKALTVDAEVAYLIALKLTRYQLQWQNEIQMGFTEAIVVRNTYNYEQTVPIKAMGHVWGPWTSINMFWNFRNDLGTLRSLNVSLIRGAPNYFQTVGGSDFFSSQLGLQDATGNYVAQTGAFYFNIGPFGSVDLLYVQVPRSLTLLYSEFVQHVLTTVGATASLLTAYQSIPTIGLTPFPPNFGGDGLTYHGGNLLCLINPGTPFLQAQFAFDDACSIPTRFTILGTNKNMLFALFASGATNLDAICSLQDSANCISTLTQVQSQLSIIGATGPSFSSLRQQATLDMPIINVTQYAQDILSNWLILQQPLLTPDPHWSFYGWLTLFDWAEGQREVVSVEGDLSIAVVMSERFPIVQLTTTGDNRNAQFGPQVLYFLMLYTTFVLLALGVCVMLCIIRERYCIHGANLLKFNRVAGVVWIGRPILVLRGFIAAVVLGTCQTVLTIDRQDHTSFHAAPRSVYATLLVAGEATWIVYVINDVLVVVARRRTAKWEAMVASTLAWLVTVVVDLALPISLSASVARDCTTQNAFEYLDCRSGVVTVGQLDRILLLGLVDALSIGFACGLVAWCNRDRSPRPEAPWHIHGSAQAYIDSRPARRTSRRQHPHSWQLDSAAAVMSGTLPMTIRGQAFAFDVKLWVVHPVLQGGVLPRSSLSTNVSTSRNVDASDGKPSVTWRAHVVTLCGLGYLMLTTIGSVSYIALSQINFANDFYWASFNMTGHHVAIADWFHLQLALDGKASAIRLDDAKFSTIDIDYADPTLQVTSSPWYGARLLFESLNTLPMAIQGLRRTDGCATPWIFTQYCWLDFGRQWPMANSQARQQRCRLDDENGALYFESVLRNIQWSKFDDCWGNAFDIAFRRELEMSAEGQQWLKATLRPTSVDDEVSYWTTFHISHYTVQWQNFKFPGLINTYSIENAFGTQYPMTLSHSNGSFSLAAQTSYKMYWGLANDFWAVTQNQTCVGGLSLIRTSAHFAFANHTMLDVLVQNRTLNLPLYAAYDLVQSQIGPFGSIDMKSLACPASVKRLASTGTDVLRELMAANALAANAYVDIAPAILSSHFTLPTQFMAKSAWLAFGGNILCQDFGNTAVQLGLYQYTSRVTPCGQWVTTLLLPTKTNVLLAAMAARLIEPNTDLDAICSHDTVPQLCLDSFLGPSVVFLQRFLSNVTNVASVVVAAVADVRSIQPSLMQYVRENGSQPLQMLSFALLDPLDPTFDFWSWLHLLEWAAAEREVVAFQGDVGSIHLLTEWIPPVSQQVQASELPTTFTYFALGGVEYITCVMFVISILVLVHIVASHMHFEPSNLFKVNRVAGIVWVGRPLLLLRSVTALSLLSTATLDLVVQNRISRFHVPTVPWYKTILGAGETTWLVFILNDIFTVWTKQFTAYYATPSSFLVWLVAAMVTLVKPVVHAATIQPECQIDDMDFQVVCSSGVILIGQIQRFYVLVAIVCGCNVVCYVLARLRYWHVEDDKKHILHLSSGAKYFLDRTDWMHRGIYHIDAASAVLMGLVVIRYRGSIYFIDVKLWRSFAIVVPYAVPPRLRFTLPLTE</sequence>
<keyword evidence="1" id="KW-0812">Transmembrane</keyword>
<keyword evidence="1" id="KW-1133">Transmembrane helix</keyword>
<evidence type="ECO:0000256" key="1">
    <source>
        <dbReference type="SAM" id="Phobius"/>
    </source>
</evidence>
<feature type="transmembrane region" description="Helical" evidence="1">
    <location>
        <begin position="1713"/>
        <end position="1732"/>
    </location>
</feature>
<feature type="transmembrane region" description="Helical" evidence="1">
    <location>
        <begin position="1603"/>
        <end position="1624"/>
    </location>
</feature>
<organism evidence="3 4">
    <name type="scientific">Aphanomyces stellatus</name>
    <dbReference type="NCBI Taxonomy" id="120398"/>
    <lineage>
        <taxon>Eukaryota</taxon>
        <taxon>Sar</taxon>
        <taxon>Stramenopiles</taxon>
        <taxon>Oomycota</taxon>
        <taxon>Saprolegniomycetes</taxon>
        <taxon>Saprolegniales</taxon>
        <taxon>Verrucalvaceae</taxon>
        <taxon>Aphanomyces</taxon>
    </lineage>
</organism>
<dbReference type="OrthoDB" id="79231at2759"/>
<protein>
    <submittedName>
        <fullName evidence="3">Aste57867_13560 protein</fullName>
    </submittedName>
</protein>
<reference evidence="2" key="2">
    <citation type="submission" date="2019-06" db="EMBL/GenBank/DDBJ databases">
        <title>Genomics analysis of Aphanomyces spp. identifies a new class of oomycete effector associated with host adaptation.</title>
        <authorList>
            <person name="Gaulin E."/>
        </authorList>
    </citation>
    <scope>NUCLEOTIDE SEQUENCE</scope>
    <source>
        <strain evidence="2">CBS 578.67</strain>
    </source>
</reference>
<feature type="transmembrane region" description="Helical" evidence="1">
    <location>
        <begin position="1538"/>
        <end position="1560"/>
    </location>
</feature>
<keyword evidence="4" id="KW-1185">Reference proteome</keyword>
<feature type="transmembrane region" description="Helical" evidence="1">
    <location>
        <begin position="639"/>
        <end position="665"/>
    </location>
</feature>
<evidence type="ECO:0000313" key="4">
    <source>
        <dbReference type="Proteomes" id="UP000332933"/>
    </source>
</evidence>
<feature type="transmembrane region" description="Helical" evidence="1">
    <location>
        <begin position="1495"/>
        <end position="1518"/>
    </location>
</feature>
<feature type="transmembrane region" description="Helical" evidence="1">
    <location>
        <begin position="770"/>
        <end position="790"/>
    </location>
</feature>
<accession>A0A485KZB3</accession>
<dbReference type="EMBL" id="CAADRA010005484">
    <property type="protein sequence ID" value="VFT90398.1"/>
    <property type="molecule type" value="Genomic_DNA"/>
</dbReference>
<gene>
    <name evidence="3" type="primary">Aste57867_13560</name>
    <name evidence="2" type="ORF">As57867_013510</name>
    <name evidence="3" type="ORF">ASTE57867_13560</name>
</gene>
<evidence type="ECO:0000313" key="3">
    <source>
        <dbReference type="EMBL" id="VFT90398.1"/>
    </source>
</evidence>
<name>A0A485KZB3_9STRA</name>
<reference evidence="3 4" key="1">
    <citation type="submission" date="2019-03" db="EMBL/GenBank/DDBJ databases">
        <authorList>
            <person name="Gaulin E."/>
            <person name="Dumas B."/>
        </authorList>
    </citation>
    <scope>NUCLEOTIDE SEQUENCE [LARGE SCALE GENOMIC DNA]</scope>
    <source>
        <strain evidence="3">CBS 568.67</strain>
    </source>
</reference>
<dbReference type="Proteomes" id="UP000332933">
    <property type="component" value="Unassembled WGS sequence"/>
</dbReference>
<feature type="transmembrane region" description="Helical" evidence="1">
    <location>
        <begin position="1661"/>
        <end position="1679"/>
    </location>
</feature>
<dbReference type="EMBL" id="VJMH01005463">
    <property type="protein sequence ID" value="KAF0695638.1"/>
    <property type="molecule type" value="Genomic_DNA"/>
</dbReference>
<feature type="transmembrane region" description="Helical" evidence="1">
    <location>
        <begin position="718"/>
        <end position="738"/>
    </location>
</feature>
<evidence type="ECO:0000313" key="2">
    <source>
        <dbReference type="EMBL" id="KAF0695638.1"/>
    </source>
</evidence>